<protein>
    <submittedName>
        <fullName evidence="3">7TM_GPCR_Srx domain-containing protein</fullName>
    </submittedName>
</protein>
<organism evidence="2 3">
    <name type="scientific">Meloidogyne hapla</name>
    <name type="common">Root-knot nematode worm</name>
    <dbReference type="NCBI Taxonomy" id="6305"/>
    <lineage>
        <taxon>Eukaryota</taxon>
        <taxon>Metazoa</taxon>
        <taxon>Ecdysozoa</taxon>
        <taxon>Nematoda</taxon>
        <taxon>Chromadorea</taxon>
        <taxon>Rhabditida</taxon>
        <taxon>Tylenchina</taxon>
        <taxon>Tylenchomorpha</taxon>
        <taxon>Tylenchoidea</taxon>
        <taxon>Meloidogynidae</taxon>
        <taxon>Meloidogyninae</taxon>
        <taxon>Meloidogyne</taxon>
    </lineage>
</organism>
<dbReference type="WBParaSite" id="MhA1_Contig1311.frz3.gene9">
    <property type="protein sequence ID" value="MhA1_Contig1311.frz3.gene9"/>
    <property type="gene ID" value="MhA1_Contig1311.frz3.gene9"/>
</dbReference>
<keyword evidence="1" id="KW-1133">Transmembrane helix</keyword>
<sequence length="66" mass="7356">MAVPERISTTGLSTAISILMGTLVIASFLLNTAIFVTILTWWSLDVWQNNLPRECFCSTGVYLFLD</sequence>
<evidence type="ECO:0000256" key="1">
    <source>
        <dbReference type="SAM" id="Phobius"/>
    </source>
</evidence>
<evidence type="ECO:0000313" key="3">
    <source>
        <dbReference type="WBParaSite" id="MhA1_Contig1311.frz3.gene9"/>
    </source>
</evidence>
<proteinExistence type="predicted"/>
<accession>A0A1I8B3G9</accession>
<keyword evidence="2" id="KW-1185">Reference proteome</keyword>
<dbReference type="Proteomes" id="UP000095281">
    <property type="component" value="Unplaced"/>
</dbReference>
<keyword evidence="1" id="KW-0472">Membrane</keyword>
<keyword evidence="1" id="KW-0812">Transmembrane</keyword>
<name>A0A1I8B3G9_MELHA</name>
<dbReference type="AlphaFoldDB" id="A0A1I8B3G9"/>
<feature type="transmembrane region" description="Helical" evidence="1">
    <location>
        <begin position="12"/>
        <end position="42"/>
    </location>
</feature>
<reference evidence="3" key="1">
    <citation type="submission" date="2016-11" db="UniProtKB">
        <authorList>
            <consortium name="WormBaseParasite"/>
        </authorList>
    </citation>
    <scope>IDENTIFICATION</scope>
</reference>
<evidence type="ECO:0000313" key="2">
    <source>
        <dbReference type="Proteomes" id="UP000095281"/>
    </source>
</evidence>